<gene>
    <name evidence="2" type="ORF">VW23_017415</name>
</gene>
<dbReference type="GO" id="GO:0016491">
    <property type="term" value="F:oxidoreductase activity"/>
    <property type="evidence" value="ECO:0007669"/>
    <property type="project" value="InterPro"/>
</dbReference>
<dbReference type="Gene3D" id="3.20.20.100">
    <property type="entry name" value="NADP-dependent oxidoreductase domain"/>
    <property type="match status" value="1"/>
</dbReference>
<dbReference type="Proteomes" id="UP000095463">
    <property type="component" value="Unassembled WGS sequence"/>
</dbReference>
<dbReference type="GO" id="GO:0005829">
    <property type="term" value="C:cytosol"/>
    <property type="evidence" value="ECO:0007669"/>
    <property type="project" value="TreeGrafter"/>
</dbReference>
<proteinExistence type="predicted"/>
<evidence type="ECO:0000313" key="2">
    <source>
        <dbReference type="EMBL" id="OEO31221.1"/>
    </source>
</evidence>
<dbReference type="InterPro" id="IPR020471">
    <property type="entry name" value="AKR"/>
</dbReference>
<protein>
    <recommendedName>
        <fullName evidence="1">NADP-dependent oxidoreductase domain-containing protein</fullName>
    </recommendedName>
</protein>
<organism evidence="2 3">
    <name type="scientific">Devosia insulae DS-56</name>
    <dbReference type="NCBI Taxonomy" id="1116389"/>
    <lineage>
        <taxon>Bacteria</taxon>
        <taxon>Pseudomonadati</taxon>
        <taxon>Pseudomonadota</taxon>
        <taxon>Alphaproteobacteria</taxon>
        <taxon>Hyphomicrobiales</taxon>
        <taxon>Devosiaceae</taxon>
        <taxon>Devosia</taxon>
    </lineage>
</organism>
<dbReference type="PANTHER" id="PTHR42686:SF1">
    <property type="entry name" value="GH17980P-RELATED"/>
    <property type="match status" value="1"/>
</dbReference>
<dbReference type="InterPro" id="IPR036812">
    <property type="entry name" value="NAD(P)_OxRdtase_dom_sf"/>
</dbReference>
<evidence type="ECO:0000259" key="1">
    <source>
        <dbReference type="Pfam" id="PF00248"/>
    </source>
</evidence>
<reference evidence="2 3" key="1">
    <citation type="journal article" date="2015" name="Genome Announc.">
        <title>Genome Assemblies of Three Soil-Associated Devosia species: D. insulae, D. limi, and D. soli.</title>
        <authorList>
            <person name="Hassan Y.I."/>
            <person name="Lepp D."/>
            <person name="Zhou T."/>
        </authorList>
    </citation>
    <scope>NUCLEOTIDE SEQUENCE [LARGE SCALE GENOMIC DNA]</scope>
    <source>
        <strain evidence="2 3">DS-56</strain>
    </source>
</reference>
<dbReference type="InterPro" id="IPR023210">
    <property type="entry name" value="NADP_OxRdtase_dom"/>
</dbReference>
<name>A0A1E5XRJ2_9HYPH</name>
<dbReference type="Pfam" id="PF00248">
    <property type="entry name" value="Aldo_ket_red"/>
    <property type="match status" value="1"/>
</dbReference>
<dbReference type="EMBL" id="LAJE02000166">
    <property type="protein sequence ID" value="OEO31221.1"/>
    <property type="molecule type" value="Genomic_DNA"/>
</dbReference>
<keyword evidence="3" id="KW-1185">Reference proteome</keyword>
<comment type="caution">
    <text evidence="2">The sequence shown here is derived from an EMBL/GenBank/DDBJ whole genome shotgun (WGS) entry which is preliminary data.</text>
</comment>
<sequence>MSITLTDRHRVGSTALELPPMGFGAAHLGGMYHRVSGETAHATLKAAWDGGVRYFDSAPFYGRGLSEHRVGDFLIDQPRDQFMLTTKVGRYFRRPADPKTFDRTPWGGGLNMEIVWDYSYDGVMRSYEQSLLRLGLDSVDALLIHDPEASLASNPDGPRMEDMVRSGIKALEELKASGQIKAIGMGLNAAPSLLSFAAQVPLDFTIVAMPYTLLDQAALGTGLKRCLEHNISVIIGAPYASGILATGPGPTARYGYGIASDAVQDKVRRTQAVCARHDVSLQAAALQFPLAHPAVVSVIPGGARPEEVTSNIGYLQEEIPAGFWAELKAAGLIDAEAPVPV</sequence>
<feature type="domain" description="NADP-dependent oxidoreductase" evidence="1">
    <location>
        <begin position="20"/>
        <end position="329"/>
    </location>
</feature>
<dbReference type="CDD" id="cd19152">
    <property type="entry name" value="AKR_AKR15A"/>
    <property type="match status" value="1"/>
</dbReference>
<dbReference type="RefSeq" id="WP_069909600.1">
    <property type="nucleotide sequence ID" value="NZ_LAJE02000166.1"/>
</dbReference>
<dbReference type="SUPFAM" id="SSF51430">
    <property type="entry name" value="NAD(P)-linked oxidoreductase"/>
    <property type="match status" value="1"/>
</dbReference>
<dbReference type="PANTHER" id="PTHR42686">
    <property type="entry name" value="GH17980P-RELATED"/>
    <property type="match status" value="1"/>
</dbReference>
<dbReference type="OrthoDB" id="9768851at2"/>
<accession>A0A1E5XRJ2</accession>
<dbReference type="AlphaFoldDB" id="A0A1E5XRJ2"/>
<evidence type="ECO:0000313" key="3">
    <source>
        <dbReference type="Proteomes" id="UP000095463"/>
    </source>
</evidence>